<dbReference type="PANTHER" id="PTHR43065:SF10">
    <property type="entry name" value="PEROXIDE STRESS-ACTIVATED HISTIDINE KINASE MAK3"/>
    <property type="match status" value="1"/>
</dbReference>
<dbReference type="InterPro" id="IPR004358">
    <property type="entry name" value="Sig_transdc_His_kin-like_C"/>
</dbReference>
<dbReference type="STRING" id="1238182.C882_2782"/>
<dbReference type="GO" id="GO:0005524">
    <property type="term" value="F:ATP binding"/>
    <property type="evidence" value="ECO:0007669"/>
    <property type="project" value="UniProtKB-KW"/>
</dbReference>
<evidence type="ECO:0000256" key="4">
    <source>
        <dbReference type="ARBA" id="ARBA00022679"/>
    </source>
</evidence>
<evidence type="ECO:0000256" key="6">
    <source>
        <dbReference type="ARBA" id="ARBA00022777"/>
    </source>
</evidence>
<dbReference type="CDD" id="cd00130">
    <property type="entry name" value="PAS"/>
    <property type="match status" value="1"/>
</dbReference>
<dbReference type="PRINTS" id="PR00344">
    <property type="entry name" value="BCTRLSENSOR"/>
</dbReference>
<dbReference type="GO" id="GO:0006355">
    <property type="term" value="P:regulation of DNA-templated transcription"/>
    <property type="evidence" value="ECO:0007669"/>
    <property type="project" value="InterPro"/>
</dbReference>
<dbReference type="OrthoDB" id="9789238at2"/>
<dbReference type="Pfam" id="PF02518">
    <property type="entry name" value="HATPase_c"/>
    <property type="match status" value="1"/>
</dbReference>
<dbReference type="InterPro" id="IPR000014">
    <property type="entry name" value="PAS"/>
</dbReference>
<keyword evidence="7" id="KW-0067">ATP-binding</keyword>
<dbReference type="PROSITE" id="PS50109">
    <property type="entry name" value="HIS_KIN"/>
    <property type="match status" value="1"/>
</dbReference>
<comment type="catalytic activity">
    <reaction evidence="1">
        <text>ATP + protein L-histidine = ADP + protein N-phospho-L-histidine.</text>
        <dbReference type="EC" id="2.7.13.3"/>
    </reaction>
</comment>
<dbReference type="RefSeq" id="WP_009542773.1">
    <property type="nucleotide sequence ID" value="NZ_ANHY01000030.1"/>
</dbReference>
<name>K9GKD9_9PROT</name>
<feature type="domain" description="Histidine kinase" evidence="9">
    <location>
        <begin position="152"/>
        <end position="370"/>
    </location>
</feature>
<dbReference type="EMBL" id="ANHY01000030">
    <property type="protein sequence ID" value="EKV26490.1"/>
    <property type="molecule type" value="Genomic_DNA"/>
</dbReference>
<reference evidence="10 11" key="1">
    <citation type="journal article" date="2013" name="Genome Announc.">
        <title>Draft Genome Sequence of an Alphaproteobacterium, Caenispirillum salinarum AK4(T), Isolated from a Solar Saltern.</title>
        <authorList>
            <person name="Khatri I."/>
            <person name="Singh A."/>
            <person name="Korpole S."/>
            <person name="Pinnaka A.K."/>
            <person name="Subramanian S."/>
        </authorList>
    </citation>
    <scope>NUCLEOTIDE SEQUENCE [LARGE SCALE GENOMIC DNA]</scope>
    <source>
        <strain evidence="10 11">AK4</strain>
    </source>
</reference>
<keyword evidence="11" id="KW-1185">Reference proteome</keyword>
<evidence type="ECO:0000313" key="10">
    <source>
        <dbReference type="EMBL" id="EKV26490.1"/>
    </source>
</evidence>
<dbReference type="InterPro" id="IPR036890">
    <property type="entry name" value="HATPase_C_sf"/>
</dbReference>
<dbReference type="InterPro" id="IPR003661">
    <property type="entry name" value="HisK_dim/P_dom"/>
</dbReference>
<dbReference type="Pfam" id="PF00512">
    <property type="entry name" value="HisKA"/>
    <property type="match status" value="1"/>
</dbReference>
<evidence type="ECO:0000256" key="3">
    <source>
        <dbReference type="ARBA" id="ARBA00022553"/>
    </source>
</evidence>
<dbReference type="eggNOG" id="COG3852">
    <property type="taxonomic scope" value="Bacteria"/>
</dbReference>
<dbReference type="InterPro" id="IPR005467">
    <property type="entry name" value="His_kinase_dom"/>
</dbReference>
<keyword evidence="3" id="KW-0597">Phosphoprotein</keyword>
<protein>
    <recommendedName>
        <fullName evidence="2">histidine kinase</fullName>
        <ecNumber evidence="2">2.7.13.3</ecNumber>
    </recommendedName>
</protein>
<dbReference type="InterPro" id="IPR035965">
    <property type="entry name" value="PAS-like_dom_sf"/>
</dbReference>
<evidence type="ECO:0000256" key="1">
    <source>
        <dbReference type="ARBA" id="ARBA00000085"/>
    </source>
</evidence>
<dbReference type="PATRIC" id="fig|1238182.3.peg.4333"/>
<evidence type="ECO:0000256" key="2">
    <source>
        <dbReference type="ARBA" id="ARBA00012438"/>
    </source>
</evidence>
<organism evidence="10 11">
    <name type="scientific">Caenispirillum salinarum AK4</name>
    <dbReference type="NCBI Taxonomy" id="1238182"/>
    <lineage>
        <taxon>Bacteria</taxon>
        <taxon>Pseudomonadati</taxon>
        <taxon>Pseudomonadota</taxon>
        <taxon>Alphaproteobacteria</taxon>
        <taxon>Rhodospirillales</taxon>
        <taxon>Novispirillaceae</taxon>
        <taxon>Caenispirillum</taxon>
    </lineage>
</organism>
<dbReference type="SUPFAM" id="SSF47384">
    <property type="entry name" value="Homodimeric domain of signal transducing histidine kinase"/>
    <property type="match status" value="1"/>
</dbReference>
<dbReference type="InterPro" id="IPR003594">
    <property type="entry name" value="HATPase_dom"/>
</dbReference>
<dbReference type="SMART" id="SM00387">
    <property type="entry name" value="HATPase_c"/>
    <property type="match status" value="1"/>
</dbReference>
<dbReference type="InterPro" id="IPR013767">
    <property type="entry name" value="PAS_fold"/>
</dbReference>
<dbReference type="PANTHER" id="PTHR43065">
    <property type="entry name" value="SENSOR HISTIDINE KINASE"/>
    <property type="match status" value="1"/>
</dbReference>
<gene>
    <name evidence="10" type="ORF">C882_2782</name>
</gene>
<dbReference type="SUPFAM" id="SSF55874">
    <property type="entry name" value="ATPase domain of HSP90 chaperone/DNA topoisomerase II/histidine kinase"/>
    <property type="match status" value="1"/>
</dbReference>
<dbReference type="Gene3D" id="3.30.565.10">
    <property type="entry name" value="Histidine kinase-like ATPase, C-terminal domain"/>
    <property type="match status" value="1"/>
</dbReference>
<dbReference type="EC" id="2.7.13.3" evidence="2"/>
<dbReference type="SUPFAM" id="SSF55785">
    <property type="entry name" value="PYP-like sensor domain (PAS domain)"/>
    <property type="match status" value="1"/>
</dbReference>
<keyword evidence="5" id="KW-0547">Nucleotide-binding</keyword>
<evidence type="ECO:0000256" key="7">
    <source>
        <dbReference type="ARBA" id="ARBA00022840"/>
    </source>
</evidence>
<evidence type="ECO:0000313" key="11">
    <source>
        <dbReference type="Proteomes" id="UP000009881"/>
    </source>
</evidence>
<dbReference type="CDD" id="cd00082">
    <property type="entry name" value="HisKA"/>
    <property type="match status" value="1"/>
</dbReference>
<keyword evidence="4" id="KW-0808">Transferase</keyword>
<evidence type="ECO:0000256" key="5">
    <source>
        <dbReference type="ARBA" id="ARBA00022741"/>
    </source>
</evidence>
<dbReference type="Pfam" id="PF00989">
    <property type="entry name" value="PAS"/>
    <property type="match status" value="1"/>
</dbReference>
<dbReference type="SMART" id="SM00388">
    <property type="entry name" value="HisKA"/>
    <property type="match status" value="1"/>
</dbReference>
<dbReference type="Gene3D" id="3.30.450.20">
    <property type="entry name" value="PAS domain"/>
    <property type="match status" value="1"/>
</dbReference>
<evidence type="ECO:0000256" key="8">
    <source>
        <dbReference type="ARBA" id="ARBA00023012"/>
    </source>
</evidence>
<dbReference type="Gene3D" id="1.10.287.130">
    <property type="match status" value="1"/>
</dbReference>
<sequence>MVRLNVLKNATKGGRNAQPLDPSSVLNTLPTAVMVLDDKGIIRQVNTATEQLFHLGSNSLCGHPLTEFLPGDSPIVGLVQVVSEDNYGVSEHGVTLDSPRTGLRTVTVQATPVAERVGWVVLALVEQTLAIRIGQQMGHRNAARSVSAMSALLAHEIKNPLSGIRGAAQLLEQSGSEDDRVLTRLITDEADRIVKLVERMEVFSDTRPPQREPVNIHQVMEHVRRVAENGFGKSVRFIEHYDPSLPPVPGDRDQLVQVFLNLVKNAVEAAPEQGGEVILSTGYQHGVRVAVPGSRTRMNLPLVVSIQDNGEGIPEDLRQHLFDPFVSTKPKGSGLGLALVAKIVNDHGGIIEFDSQPRRTVFKVMLPIMTTGRRDGRKKSTPTP</sequence>
<keyword evidence="8" id="KW-0902">Two-component regulatory system</keyword>
<dbReference type="AlphaFoldDB" id="K9GKD9"/>
<dbReference type="Proteomes" id="UP000009881">
    <property type="component" value="Unassembled WGS sequence"/>
</dbReference>
<dbReference type="SMART" id="SM00091">
    <property type="entry name" value="PAS"/>
    <property type="match status" value="1"/>
</dbReference>
<accession>K9GKD9</accession>
<comment type="caution">
    <text evidence="10">The sequence shown here is derived from an EMBL/GenBank/DDBJ whole genome shotgun (WGS) entry which is preliminary data.</text>
</comment>
<keyword evidence="6" id="KW-0418">Kinase</keyword>
<dbReference type="GO" id="GO:0000155">
    <property type="term" value="F:phosphorelay sensor kinase activity"/>
    <property type="evidence" value="ECO:0007669"/>
    <property type="project" value="InterPro"/>
</dbReference>
<dbReference type="InterPro" id="IPR036097">
    <property type="entry name" value="HisK_dim/P_sf"/>
</dbReference>
<proteinExistence type="predicted"/>
<evidence type="ECO:0000259" key="9">
    <source>
        <dbReference type="PROSITE" id="PS50109"/>
    </source>
</evidence>